<dbReference type="GO" id="GO:0000175">
    <property type="term" value="F:3'-5'-RNA exonuclease activity"/>
    <property type="evidence" value="ECO:0007669"/>
    <property type="project" value="InterPro"/>
</dbReference>
<dbReference type="OrthoDB" id="448399at2759"/>
<dbReference type="Proteomes" id="UP000005239">
    <property type="component" value="Unassembled WGS sequence"/>
</dbReference>
<dbReference type="PANTHER" id="PTHR23044:SF61">
    <property type="entry name" value="3'-5' EXORIBONUCLEASE 1-RELATED"/>
    <property type="match status" value="1"/>
</dbReference>
<dbReference type="InterPro" id="IPR042047">
    <property type="entry name" value="SleB_dom1"/>
</dbReference>
<gene>
    <name evidence="4" type="primary">WBGene00281324</name>
</gene>
<proteinExistence type="predicted"/>
<evidence type="ECO:0000313" key="5">
    <source>
        <dbReference type="Proteomes" id="UP000005239"/>
    </source>
</evidence>
<dbReference type="SMART" id="SM00479">
    <property type="entry name" value="EXOIII"/>
    <property type="match status" value="1"/>
</dbReference>
<dbReference type="InterPro" id="IPR036397">
    <property type="entry name" value="RNaseH_sf"/>
</dbReference>
<dbReference type="SUPFAM" id="SSF53098">
    <property type="entry name" value="Ribonuclease H-like"/>
    <property type="match status" value="1"/>
</dbReference>
<dbReference type="EnsemblMetazoa" id="PPA42955.1">
    <property type="protein sequence ID" value="PPA42955.1"/>
    <property type="gene ID" value="WBGene00281324"/>
</dbReference>
<keyword evidence="1" id="KW-0540">Nuclease</keyword>
<dbReference type="Gene3D" id="3.30.420.10">
    <property type="entry name" value="Ribonuclease H-like superfamily/Ribonuclease H"/>
    <property type="match status" value="1"/>
</dbReference>
<dbReference type="InterPro" id="IPR051274">
    <property type="entry name" value="3-5_Exoribonuclease"/>
</dbReference>
<organism evidence="4 5">
    <name type="scientific">Pristionchus pacificus</name>
    <name type="common">Parasitic nematode worm</name>
    <dbReference type="NCBI Taxonomy" id="54126"/>
    <lineage>
        <taxon>Eukaryota</taxon>
        <taxon>Metazoa</taxon>
        <taxon>Ecdysozoa</taxon>
        <taxon>Nematoda</taxon>
        <taxon>Chromadorea</taxon>
        <taxon>Rhabditida</taxon>
        <taxon>Rhabditina</taxon>
        <taxon>Diplogasteromorpha</taxon>
        <taxon>Diplogasteroidea</taxon>
        <taxon>Neodiplogasteridae</taxon>
        <taxon>Pristionchus</taxon>
    </lineage>
</organism>
<sequence>MIMAGCSDYDFEVLKKTVWFESLGEPLEGKFAIAHLIMNRARANRDCFGGNTIAVYIASVVQQCTTEMKETESTRFFNLQPFKAIFTGVCLAPMQFATWNNQKPECLHPHGKEWDWMDRLLRNVLEGVIADPTGGSLHFCNPTEKMPDWTRTMQKGVKIGKYQYYNEEKAPSIFNSEEKFVKQNYDYFLVLDFEATCVENSKIKPVQEIIEFPVAKLNASTLEVESVFHKYVRPTVNRQLSTFCTDLTGITQETVDQAEPLSAVLKSFDEWFESEGLHNSSFAFVTCGDWDLKTQLPNEAKYKNFVLPTYFSSWLNIKKSVTALTGVTRKGMKGLLEIMHIELKGRHHSGIDDVKNIVEITKWLLKKGHVIKNEDASANRIGAT</sequence>
<protein>
    <submittedName>
        <fullName evidence="4">Exonuclease domain-containing protein</fullName>
    </submittedName>
</protein>
<dbReference type="InterPro" id="IPR047201">
    <property type="entry name" value="ERI-1_3'hExo-like"/>
</dbReference>
<accession>A0A2A6CV79</accession>
<dbReference type="CDD" id="cd06133">
    <property type="entry name" value="ERI-1_3'hExo_like"/>
    <property type="match status" value="1"/>
</dbReference>
<dbReference type="Gene3D" id="1.10.10.2520">
    <property type="entry name" value="Cell wall hydrolase SleB, domain 1"/>
    <property type="match status" value="1"/>
</dbReference>
<evidence type="ECO:0000313" key="4">
    <source>
        <dbReference type="EnsemblMetazoa" id="PPA42955.1"/>
    </source>
</evidence>
<dbReference type="Pfam" id="PF00929">
    <property type="entry name" value="RNase_T"/>
    <property type="match status" value="1"/>
</dbReference>
<keyword evidence="3" id="KW-0269">Exonuclease</keyword>
<keyword evidence="2" id="KW-0378">Hydrolase</keyword>
<keyword evidence="5" id="KW-1185">Reference proteome</keyword>
<name>A0A2A6CV79_PRIPA</name>
<evidence type="ECO:0000256" key="1">
    <source>
        <dbReference type="ARBA" id="ARBA00022722"/>
    </source>
</evidence>
<dbReference type="AlphaFoldDB" id="A0A2A6CV79"/>
<dbReference type="InterPro" id="IPR013520">
    <property type="entry name" value="Ribonucl_H"/>
</dbReference>
<dbReference type="FunFam" id="3.30.420.10:FF:000200">
    <property type="entry name" value="Protein CBG10739"/>
    <property type="match status" value="1"/>
</dbReference>
<evidence type="ECO:0000256" key="3">
    <source>
        <dbReference type="ARBA" id="ARBA00022839"/>
    </source>
</evidence>
<dbReference type="GO" id="GO:0003676">
    <property type="term" value="F:nucleic acid binding"/>
    <property type="evidence" value="ECO:0007669"/>
    <property type="project" value="InterPro"/>
</dbReference>
<dbReference type="InterPro" id="IPR012337">
    <property type="entry name" value="RNaseH-like_sf"/>
</dbReference>
<reference evidence="5" key="1">
    <citation type="journal article" date="2008" name="Nat. Genet.">
        <title>The Pristionchus pacificus genome provides a unique perspective on nematode lifestyle and parasitism.</title>
        <authorList>
            <person name="Dieterich C."/>
            <person name="Clifton S.W."/>
            <person name="Schuster L.N."/>
            <person name="Chinwalla A."/>
            <person name="Delehaunty K."/>
            <person name="Dinkelacker I."/>
            <person name="Fulton L."/>
            <person name="Fulton R."/>
            <person name="Godfrey J."/>
            <person name="Minx P."/>
            <person name="Mitreva M."/>
            <person name="Roeseler W."/>
            <person name="Tian H."/>
            <person name="Witte H."/>
            <person name="Yang S.P."/>
            <person name="Wilson R.K."/>
            <person name="Sommer R.J."/>
        </authorList>
    </citation>
    <scope>NUCLEOTIDE SEQUENCE [LARGE SCALE GENOMIC DNA]</scope>
    <source>
        <strain evidence="5">PS312</strain>
    </source>
</reference>
<dbReference type="Gene3D" id="6.20.240.60">
    <property type="match status" value="1"/>
</dbReference>
<accession>A0A8R1UXB6</accession>
<dbReference type="Pfam" id="PF07486">
    <property type="entry name" value="Hydrolase_2"/>
    <property type="match status" value="1"/>
</dbReference>
<evidence type="ECO:0000256" key="2">
    <source>
        <dbReference type="ARBA" id="ARBA00022801"/>
    </source>
</evidence>
<dbReference type="PANTHER" id="PTHR23044">
    <property type="entry name" value="3'-5' EXONUCLEASE ERI1-RELATED"/>
    <property type="match status" value="1"/>
</dbReference>
<dbReference type="InterPro" id="IPR011105">
    <property type="entry name" value="Cell_wall_hydrolase_SleB"/>
</dbReference>
<reference evidence="4" key="2">
    <citation type="submission" date="2022-06" db="UniProtKB">
        <authorList>
            <consortium name="EnsemblMetazoa"/>
        </authorList>
    </citation>
    <scope>IDENTIFICATION</scope>
    <source>
        <strain evidence="4">PS312</strain>
    </source>
</reference>